<gene>
    <name evidence="12" type="ORF">TQ35_005175</name>
    <name evidence="11" type="ORF">TQ35_07050</name>
</gene>
<evidence type="ECO:0000313" key="11">
    <source>
        <dbReference type="EMBL" id="KJR78474.1"/>
    </source>
</evidence>
<dbReference type="GO" id="GO:0046872">
    <property type="term" value="F:metal ion binding"/>
    <property type="evidence" value="ECO:0007669"/>
    <property type="project" value="UniProtKB-KW"/>
</dbReference>
<reference evidence="11" key="1">
    <citation type="submission" date="2015-03" db="EMBL/GenBank/DDBJ databases">
        <title>Metagenome Sequencing of an Archaeal-Dominated Microbial Community from a Hot Spring at the Los Azufres Geothermal Field, Mexico.</title>
        <authorList>
            <person name="Servin-Garciduenas L.E."/>
            <person name="Martinez-Romero E."/>
        </authorList>
    </citation>
    <scope>NUCLEOTIDE SEQUENCE [LARGE SCALE GENOMIC DNA]</scope>
    <source>
        <strain evidence="11">AZ1-454</strain>
    </source>
</reference>
<evidence type="ECO:0000256" key="7">
    <source>
        <dbReference type="ARBA" id="ARBA00037768"/>
    </source>
</evidence>
<dbReference type="InterPro" id="IPR018317">
    <property type="entry name" value="QueC"/>
</dbReference>
<dbReference type="EMBL" id="JZWS01000097">
    <property type="protein sequence ID" value="KJR78474.1"/>
    <property type="molecule type" value="Genomic_DNA"/>
</dbReference>
<evidence type="ECO:0000256" key="9">
    <source>
        <dbReference type="ARBA" id="ARBA00039149"/>
    </source>
</evidence>
<dbReference type="InterPro" id="IPR014729">
    <property type="entry name" value="Rossmann-like_a/b/a_fold"/>
</dbReference>
<evidence type="ECO:0000256" key="5">
    <source>
        <dbReference type="ARBA" id="ARBA00022833"/>
    </source>
</evidence>
<comment type="similarity">
    <text evidence="8">Belongs to the QueC family.</text>
</comment>
<keyword evidence="4" id="KW-0547">Nucleotide-binding</keyword>
<dbReference type="PANTHER" id="PTHR42914:SF1">
    <property type="entry name" value="7-CYANO-7-DEAZAGUANINE SYNTHASE"/>
    <property type="match status" value="1"/>
</dbReference>
<comment type="function">
    <text evidence="7">Catalyzes the ATP-dependent conversion of 7-carboxy-7-deazaguanine (CDG) to 7-cyano-7-deazaguanine (preQ(0)).</text>
</comment>
<evidence type="ECO:0000256" key="6">
    <source>
        <dbReference type="ARBA" id="ARBA00022840"/>
    </source>
</evidence>
<reference evidence="12" key="2">
    <citation type="submission" date="2022-05" db="EMBL/GenBank/DDBJ databases">
        <title>Metagenome Sequencing of an Archaeal-Dominated Microbial Community from a Hot Spring at the Los Azufres Geothermal Field, Mexico.</title>
        <authorList>
            <person name="Marin-Paredes R."/>
            <person name="Martinez-Romero E."/>
            <person name="Servin-Garciduenas L.E."/>
        </authorList>
    </citation>
    <scope>NUCLEOTIDE SEQUENCE</scope>
    <source>
        <strain evidence="12">AZ1-454</strain>
    </source>
</reference>
<dbReference type="GO" id="GO:0016874">
    <property type="term" value="F:ligase activity"/>
    <property type="evidence" value="ECO:0007669"/>
    <property type="project" value="UniProtKB-KW"/>
</dbReference>
<dbReference type="EMBL" id="JZWS02000003">
    <property type="protein sequence ID" value="MCL7343951.1"/>
    <property type="molecule type" value="Genomic_DNA"/>
</dbReference>
<comment type="pathway">
    <text evidence="1">Purine metabolism; 7-cyano-7-deazaguanine biosynthesis.</text>
</comment>
<protein>
    <recommendedName>
        <fullName evidence="9">7-cyano-7-deazaguanine synthase</fullName>
        <ecNumber evidence="9">6.3.4.20</ecNumber>
    </recommendedName>
</protein>
<keyword evidence="3" id="KW-0479">Metal-binding</keyword>
<name>A0A0F2LNV1_9CREN</name>
<evidence type="ECO:0000256" key="10">
    <source>
        <dbReference type="ARBA" id="ARBA00047890"/>
    </source>
</evidence>
<accession>A0A0F2LNV1</accession>
<keyword evidence="6" id="KW-0067">ATP-binding</keyword>
<comment type="catalytic activity">
    <reaction evidence="10">
        <text>7-carboxy-7-carbaguanine + NH4(+) + 2 ATP = 7-cyano-7-carbaguanine + 2 AMP + 2 diphosphate + 2 H(+)</text>
        <dbReference type="Rhea" id="RHEA:27982"/>
        <dbReference type="ChEBI" id="CHEBI:15378"/>
        <dbReference type="ChEBI" id="CHEBI:28938"/>
        <dbReference type="ChEBI" id="CHEBI:30616"/>
        <dbReference type="ChEBI" id="CHEBI:33019"/>
        <dbReference type="ChEBI" id="CHEBI:45075"/>
        <dbReference type="ChEBI" id="CHEBI:61036"/>
        <dbReference type="ChEBI" id="CHEBI:456215"/>
        <dbReference type="EC" id="6.3.4.20"/>
    </reaction>
</comment>
<dbReference type="AlphaFoldDB" id="A0A0F2LNV1"/>
<evidence type="ECO:0000256" key="1">
    <source>
        <dbReference type="ARBA" id="ARBA00005061"/>
    </source>
</evidence>
<evidence type="ECO:0000256" key="2">
    <source>
        <dbReference type="ARBA" id="ARBA00022598"/>
    </source>
</evidence>
<dbReference type="Gene3D" id="3.40.50.620">
    <property type="entry name" value="HUPs"/>
    <property type="match status" value="1"/>
</dbReference>
<evidence type="ECO:0000256" key="4">
    <source>
        <dbReference type="ARBA" id="ARBA00022741"/>
    </source>
</evidence>
<organism evidence="11">
    <name type="scientific">Candidatus Aramenus sulfurataquae</name>
    <dbReference type="NCBI Taxonomy" id="1326980"/>
    <lineage>
        <taxon>Archaea</taxon>
        <taxon>Thermoproteota</taxon>
        <taxon>Thermoprotei</taxon>
        <taxon>Sulfolobales</taxon>
        <taxon>Sulfolobaceae</taxon>
        <taxon>Candidatus Aramenus</taxon>
    </lineage>
</organism>
<evidence type="ECO:0000256" key="3">
    <source>
        <dbReference type="ARBA" id="ARBA00022723"/>
    </source>
</evidence>
<comment type="caution">
    <text evidence="11">The sequence shown here is derived from an EMBL/GenBank/DDBJ whole genome shotgun (WGS) entry which is preliminary data.</text>
</comment>
<keyword evidence="5" id="KW-0862">Zinc</keyword>
<dbReference type="EC" id="6.3.4.20" evidence="9"/>
<dbReference type="Pfam" id="PF06508">
    <property type="entry name" value="QueC"/>
    <property type="match status" value="1"/>
</dbReference>
<dbReference type="GO" id="GO:0005524">
    <property type="term" value="F:ATP binding"/>
    <property type="evidence" value="ECO:0007669"/>
    <property type="project" value="UniProtKB-KW"/>
</dbReference>
<proteinExistence type="inferred from homology"/>
<evidence type="ECO:0000313" key="12">
    <source>
        <dbReference type="EMBL" id="MCL7343951.1"/>
    </source>
</evidence>
<keyword evidence="2 12" id="KW-0436">Ligase</keyword>
<sequence length="198" mass="22692">MRSLLLISGGLDSSAAAYYFKDKLMDCLYVNYGQRANAMQLKSAKEICSELGKKLIYVNIKDMGKHFYGADWLRPHEPIRHRNVILLSLALVFAKERGYDEVIFPTVSDECVYETNKPKILQEMRRLGEILGVKLNMPFLHMSKPMVLKLGVMSGLDPSKTYSCILGKKYHCGKCNQCEMRKMAFREVKIADPTKYYS</sequence>
<dbReference type="SUPFAM" id="SSF52402">
    <property type="entry name" value="Adenine nucleotide alpha hydrolases-like"/>
    <property type="match status" value="1"/>
</dbReference>
<dbReference type="PANTHER" id="PTHR42914">
    <property type="entry name" value="7-CYANO-7-DEAZAGUANINE SYNTHASE"/>
    <property type="match status" value="1"/>
</dbReference>
<evidence type="ECO:0000256" key="8">
    <source>
        <dbReference type="ARBA" id="ARBA00037993"/>
    </source>
</evidence>